<keyword evidence="1" id="KW-1133">Transmembrane helix</keyword>
<evidence type="ECO:0000313" key="2">
    <source>
        <dbReference type="EMBL" id="QTE24221.1"/>
    </source>
</evidence>
<dbReference type="KEGG" id="pcea:J3359_08150"/>
<sequence length="199" mass="23805">MEYYRNWFKLLLSIFLVSIIIPMILNWNLNLEALFYSLLLALGTSIILGSLFYIYDIYFGPKKRSSELKKYPFNEFLKIGFEEKEYYLLGKINGFTTIISYDWRGRNGLPCAYGLILFEPQINEKHLNNYDLNKLQQKVKNKFNLWEYGRLRTEWSYMKGKPNHKLMIAKLNKNSNLILNEGMQRISLENWKKEIEKSQ</sequence>
<keyword evidence="1" id="KW-0812">Transmembrane</keyword>
<name>A0A975CVA0_9FLAO</name>
<feature type="transmembrane region" description="Helical" evidence="1">
    <location>
        <begin position="33"/>
        <end position="55"/>
    </location>
</feature>
<reference evidence="2 3" key="1">
    <citation type="submission" date="2021-03" db="EMBL/GenBank/DDBJ databases">
        <title>Complete genome of Polaribacter_sp.SM13.</title>
        <authorList>
            <person name="Jeong S.W."/>
            <person name="Bae J.W."/>
        </authorList>
    </citation>
    <scope>NUCLEOTIDE SEQUENCE [LARGE SCALE GENOMIC DNA]</scope>
    <source>
        <strain evidence="2 3">SM13</strain>
    </source>
</reference>
<evidence type="ECO:0000256" key="1">
    <source>
        <dbReference type="SAM" id="Phobius"/>
    </source>
</evidence>
<keyword evidence="3" id="KW-1185">Reference proteome</keyword>
<feature type="transmembrane region" description="Helical" evidence="1">
    <location>
        <begin position="7"/>
        <end position="27"/>
    </location>
</feature>
<evidence type="ECO:0000313" key="3">
    <source>
        <dbReference type="Proteomes" id="UP000663920"/>
    </source>
</evidence>
<dbReference type="Proteomes" id="UP000663920">
    <property type="component" value="Chromosome"/>
</dbReference>
<gene>
    <name evidence="2" type="ORF">J3359_08150</name>
</gene>
<organism evidence="2 3">
    <name type="scientific">Polaribacter cellanae</name>
    <dbReference type="NCBI Taxonomy" id="2818493"/>
    <lineage>
        <taxon>Bacteria</taxon>
        <taxon>Pseudomonadati</taxon>
        <taxon>Bacteroidota</taxon>
        <taxon>Flavobacteriia</taxon>
        <taxon>Flavobacteriales</taxon>
        <taxon>Flavobacteriaceae</taxon>
    </lineage>
</organism>
<proteinExistence type="predicted"/>
<protein>
    <submittedName>
        <fullName evidence="2">Uncharacterized protein</fullName>
    </submittedName>
</protein>
<keyword evidence="1" id="KW-0472">Membrane</keyword>
<accession>A0A975CVA0</accession>
<dbReference type="RefSeq" id="WP_208080200.1">
    <property type="nucleotide sequence ID" value="NZ_CP071869.1"/>
</dbReference>
<dbReference type="AlphaFoldDB" id="A0A975CVA0"/>
<dbReference type="EMBL" id="CP071869">
    <property type="protein sequence ID" value="QTE24221.1"/>
    <property type="molecule type" value="Genomic_DNA"/>
</dbReference>